<name>A0ABW0RZE3_9BURK</name>
<dbReference type="Gene3D" id="2.40.110.10">
    <property type="entry name" value="Butyryl-CoA Dehydrogenase, subunit A, domain 2"/>
    <property type="match status" value="1"/>
</dbReference>
<evidence type="ECO:0000313" key="12">
    <source>
        <dbReference type="Proteomes" id="UP001596086"/>
    </source>
</evidence>
<dbReference type="InterPro" id="IPR045851">
    <property type="entry name" value="AMP-bd_C_sf"/>
</dbReference>
<dbReference type="InterPro" id="IPR006091">
    <property type="entry name" value="Acyl-CoA_Oxase/DH_mid-dom"/>
</dbReference>
<evidence type="ECO:0000256" key="9">
    <source>
        <dbReference type="SAM" id="Phobius"/>
    </source>
</evidence>
<gene>
    <name evidence="11" type="ORF">ACFPO9_15790</name>
</gene>
<dbReference type="InterPro" id="IPR000873">
    <property type="entry name" value="AMP-dep_synth/lig_dom"/>
</dbReference>
<keyword evidence="12" id="KW-1185">Reference proteome</keyword>
<dbReference type="Pfam" id="PF00550">
    <property type="entry name" value="PP-binding"/>
    <property type="match status" value="1"/>
</dbReference>
<dbReference type="PROSITE" id="PS00455">
    <property type="entry name" value="AMP_BINDING"/>
    <property type="match status" value="1"/>
</dbReference>
<keyword evidence="8" id="KW-0274">FAD</keyword>
<proteinExistence type="inferred from homology"/>
<evidence type="ECO:0000256" key="8">
    <source>
        <dbReference type="ARBA" id="ARBA00022827"/>
    </source>
</evidence>
<dbReference type="Gene3D" id="3.40.50.12780">
    <property type="entry name" value="N-terminal domain of ligase-like"/>
    <property type="match status" value="1"/>
</dbReference>
<keyword evidence="5" id="KW-0597">Phosphoprotein</keyword>
<dbReference type="InterPro" id="IPR042099">
    <property type="entry name" value="ANL_N_sf"/>
</dbReference>
<dbReference type="Pfam" id="PF02770">
    <property type="entry name" value="Acyl-CoA_dh_M"/>
    <property type="match status" value="1"/>
</dbReference>
<dbReference type="Pfam" id="PF00501">
    <property type="entry name" value="AMP-binding"/>
    <property type="match status" value="1"/>
</dbReference>
<evidence type="ECO:0000259" key="10">
    <source>
        <dbReference type="PROSITE" id="PS50075"/>
    </source>
</evidence>
<dbReference type="InterPro" id="IPR037069">
    <property type="entry name" value="AcylCoA_DH/ox_N_sf"/>
</dbReference>
<dbReference type="InterPro" id="IPR056881">
    <property type="entry name" value="Mug62_dom"/>
</dbReference>
<dbReference type="SMART" id="SM00823">
    <property type="entry name" value="PKS_PP"/>
    <property type="match status" value="1"/>
</dbReference>
<dbReference type="InterPro" id="IPR020806">
    <property type="entry name" value="PKS_PP-bd"/>
</dbReference>
<dbReference type="PANTHER" id="PTHR22754:SF32">
    <property type="entry name" value="DISCO-INTERACTING PROTEIN 2"/>
    <property type="match status" value="1"/>
</dbReference>
<evidence type="ECO:0000256" key="2">
    <source>
        <dbReference type="ARBA" id="ARBA00006432"/>
    </source>
</evidence>
<dbReference type="InterPro" id="IPR040097">
    <property type="entry name" value="FAAL/FAAC"/>
</dbReference>
<dbReference type="InterPro" id="IPR006162">
    <property type="entry name" value="Ppantetheine_attach_site"/>
</dbReference>
<dbReference type="CDD" id="cd00567">
    <property type="entry name" value="ACAD"/>
    <property type="match status" value="1"/>
</dbReference>
<dbReference type="PROSITE" id="PS00012">
    <property type="entry name" value="PHOSPHOPANTETHEINE"/>
    <property type="match status" value="1"/>
</dbReference>
<evidence type="ECO:0000256" key="7">
    <source>
        <dbReference type="ARBA" id="ARBA00022630"/>
    </source>
</evidence>
<dbReference type="SUPFAM" id="SSF47203">
    <property type="entry name" value="Acyl-CoA dehydrogenase C-terminal domain-like"/>
    <property type="match status" value="1"/>
</dbReference>
<keyword evidence="7" id="KW-0285">Flavoprotein</keyword>
<sequence>MRDDIDTVNNECILLHERLRQHARQTPDRLAYTFLRDDGKIDELTYGQLERRATALAAALAKHAAPGARALLLYPAGLEFITVYFACLLAGIIAVPATIPHKSRASRRLKALLDDADPALILTRSDVEPAIKASLSLVDASNRACMCTDMLEESGDPSALPAITPDMTAFLQYTSGSTSLPKGVCITHGNIAANVESIREGFGFAPSTVMVSWLPLFHDMGLIGSVVSPMHVGFHCVLMAPAAFLKNPTIWLDAITRYRGTCAGAPNFGWDYCAAKVKDEQKAQLDLSSLDVAYNGSEPVRASTLRAFTDAFAGAGMRETALFPCYGMAETTLFVTGGPRGRGPLVRTVSKSLLEGNQIRDAAPGDADAREIVSSGRVGLGSKVLVVDPETCLPVSSHRVGEVWVSGPSVAHGYWNRPLETEATFGARLAKTGEGPFLRTGDLAFMRDGELFITGRLKDLIIINGRNVYPQDIEEVIEHTIDFIEPNMCAAFSVEIGGQEKLAIVAEANRGLVRAAQQLEKELAQSGEQQKAKDDYLARIEAMAQNIVKAVAQQFDVSVSSIVFVKPGAFPRTTSGKVQRSRCKELALNGQLELVYVMPGSIFDRRTPRGPAPAPAPAAVPASAPATPQASVAAVTPAVQAPAPASADAARALSRSTADQMILWLRRYAQRRLNSRTIDERRTIPPYVVLDLGNAGFFGLQAPRSAGGKDLATVDLMRVLEQLAAVDMTVATMVGVHNGLGLRPLLRFGSDAQRERLLPQLATGRQLAAFALTEPAAGSNPMALRASAVKVPGGWRVNAEKQWIGLASWAGLTTVFAKASSAEGAPLGMISLLVDADNEGLVQGPESLTMGMRGMVQNTLFLENAFVPDDAVLLAPGEGMDAAHDAMLFSRLGIGAICVGAMKRCAQLIARYASRRQVATGLLAENAVSVVRLQELTAAIQASEALVYAIAAEVDAGRAPGAEAYIACKAAATEALGEAADLLVQMLGGRGYIESNGAPQILRDARVLRILEGPTETLYAHLGAALAKPGGAGRAFLADALGRSALCTELDAAMARVGALAEGAQRLFGSKIAARQWTDYKLGELSASAFLLGAAERRQQSQSGDAQAASNAVVWARRRFNHQLQALLAELAGQRPYSSSGDLLALVAGYAQEIGDVDQQLAGEDQQPDALLLRAGAKPAAMPRAAPVQAPGEAPAPAFDIGGDSAIHAAVHDCVLAWLRTEGRQNVDRIDPDTPFAALGMDSLATATIAVELEQRLGMPIVPELLFDYQSVNELAGFLERQRRTE</sequence>
<keyword evidence="4" id="KW-0596">Phosphopantetheine</keyword>
<comment type="caution">
    <text evidence="11">The sequence shown here is derived from an EMBL/GenBank/DDBJ whole genome shotgun (WGS) entry which is preliminary data.</text>
</comment>
<dbReference type="Gene3D" id="1.10.1200.10">
    <property type="entry name" value="ACP-like"/>
    <property type="match status" value="1"/>
</dbReference>
<dbReference type="Gene3D" id="3.30.300.30">
    <property type="match status" value="1"/>
</dbReference>
<dbReference type="SUPFAM" id="SSF56645">
    <property type="entry name" value="Acyl-CoA dehydrogenase NM domain-like"/>
    <property type="match status" value="1"/>
</dbReference>
<dbReference type="SUPFAM" id="SSF56801">
    <property type="entry name" value="Acetyl-CoA synthetase-like"/>
    <property type="match status" value="1"/>
</dbReference>
<protein>
    <submittedName>
        <fullName evidence="11">AMP-binding protein</fullName>
    </submittedName>
</protein>
<keyword evidence="9" id="KW-1133">Transmembrane helix</keyword>
<accession>A0ABW0RZE3</accession>
<comment type="cofactor">
    <cofactor evidence="1">
        <name>FAD</name>
        <dbReference type="ChEBI" id="CHEBI:57692"/>
    </cofactor>
</comment>
<organism evidence="11 12">
    <name type="scientific">Massilia aerilata</name>
    <dbReference type="NCBI Taxonomy" id="453817"/>
    <lineage>
        <taxon>Bacteria</taxon>
        <taxon>Pseudomonadati</taxon>
        <taxon>Pseudomonadota</taxon>
        <taxon>Betaproteobacteria</taxon>
        <taxon>Burkholderiales</taxon>
        <taxon>Oxalobacteraceae</taxon>
        <taxon>Telluria group</taxon>
        <taxon>Massilia</taxon>
    </lineage>
</organism>
<dbReference type="CDD" id="cd05931">
    <property type="entry name" value="FAAL"/>
    <property type="match status" value="1"/>
</dbReference>
<keyword evidence="9" id="KW-0472">Membrane</keyword>
<dbReference type="PANTHER" id="PTHR22754">
    <property type="entry name" value="DISCO-INTERACTING PROTEIN 2 DIP2 -RELATED"/>
    <property type="match status" value="1"/>
</dbReference>
<dbReference type="InterPro" id="IPR009100">
    <property type="entry name" value="AcylCoA_DH/oxidase_NM_dom_sf"/>
</dbReference>
<dbReference type="Pfam" id="PF24919">
    <property type="entry name" value="Mug62"/>
    <property type="match status" value="1"/>
</dbReference>
<evidence type="ECO:0000256" key="3">
    <source>
        <dbReference type="ARBA" id="ARBA00009347"/>
    </source>
</evidence>
<dbReference type="InterPro" id="IPR036736">
    <property type="entry name" value="ACP-like_sf"/>
</dbReference>
<comment type="similarity">
    <text evidence="2">Belongs to the ATP-dependent AMP-binding enzyme family.</text>
</comment>
<keyword evidence="9" id="KW-0812">Transmembrane</keyword>
<dbReference type="Pfam" id="PF00441">
    <property type="entry name" value="Acyl-CoA_dh_1"/>
    <property type="match status" value="1"/>
</dbReference>
<dbReference type="Proteomes" id="UP001596086">
    <property type="component" value="Unassembled WGS sequence"/>
</dbReference>
<dbReference type="InterPro" id="IPR036250">
    <property type="entry name" value="AcylCo_DH-like_C"/>
</dbReference>
<dbReference type="Gene3D" id="1.10.540.10">
    <property type="entry name" value="Acyl-CoA dehydrogenase/oxidase, N-terminal domain"/>
    <property type="match status" value="1"/>
</dbReference>
<dbReference type="InterPro" id="IPR046373">
    <property type="entry name" value="Acyl-CoA_Oxase/DH_mid-dom_sf"/>
</dbReference>
<dbReference type="SMART" id="SM01294">
    <property type="entry name" value="PKS_PP_betabranch"/>
    <property type="match status" value="1"/>
</dbReference>
<dbReference type="InterPro" id="IPR009075">
    <property type="entry name" value="AcylCo_DH/oxidase_C"/>
</dbReference>
<dbReference type="Pfam" id="PF02771">
    <property type="entry name" value="Acyl-CoA_dh_N"/>
    <property type="match status" value="1"/>
</dbReference>
<dbReference type="RefSeq" id="WP_379772072.1">
    <property type="nucleotide sequence ID" value="NZ_JBHSMZ010000010.1"/>
</dbReference>
<dbReference type="InterPro" id="IPR013786">
    <property type="entry name" value="AcylCoA_DH/ox_N"/>
</dbReference>
<dbReference type="SUPFAM" id="SSF47336">
    <property type="entry name" value="ACP-like"/>
    <property type="match status" value="1"/>
</dbReference>
<evidence type="ECO:0000256" key="6">
    <source>
        <dbReference type="ARBA" id="ARBA00022598"/>
    </source>
</evidence>
<dbReference type="PROSITE" id="PS50075">
    <property type="entry name" value="CARRIER"/>
    <property type="match status" value="1"/>
</dbReference>
<feature type="domain" description="Carrier" evidence="10">
    <location>
        <begin position="1205"/>
        <end position="1283"/>
    </location>
</feature>
<keyword evidence="6" id="KW-0436">Ligase</keyword>
<comment type="similarity">
    <text evidence="3">Belongs to the acyl-CoA dehydrogenase family.</text>
</comment>
<evidence type="ECO:0000256" key="4">
    <source>
        <dbReference type="ARBA" id="ARBA00022450"/>
    </source>
</evidence>
<dbReference type="Gene3D" id="1.20.140.10">
    <property type="entry name" value="Butyryl-CoA Dehydrogenase, subunit A, domain 3"/>
    <property type="match status" value="1"/>
</dbReference>
<dbReference type="InterPro" id="IPR020845">
    <property type="entry name" value="AMP-binding_CS"/>
</dbReference>
<feature type="transmembrane region" description="Helical" evidence="9">
    <location>
        <begin position="81"/>
        <end position="99"/>
    </location>
</feature>
<evidence type="ECO:0000313" key="11">
    <source>
        <dbReference type="EMBL" id="MFC5549979.1"/>
    </source>
</evidence>
<evidence type="ECO:0000256" key="5">
    <source>
        <dbReference type="ARBA" id="ARBA00022553"/>
    </source>
</evidence>
<dbReference type="InterPro" id="IPR009081">
    <property type="entry name" value="PP-bd_ACP"/>
</dbReference>
<evidence type="ECO:0000256" key="1">
    <source>
        <dbReference type="ARBA" id="ARBA00001974"/>
    </source>
</evidence>
<reference evidence="12" key="1">
    <citation type="journal article" date="2019" name="Int. J. Syst. Evol. Microbiol.">
        <title>The Global Catalogue of Microorganisms (GCM) 10K type strain sequencing project: providing services to taxonomists for standard genome sequencing and annotation.</title>
        <authorList>
            <consortium name="The Broad Institute Genomics Platform"/>
            <consortium name="The Broad Institute Genome Sequencing Center for Infectious Disease"/>
            <person name="Wu L."/>
            <person name="Ma J."/>
        </authorList>
    </citation>
    <scope>NUCLEOTIDE SEQUENCE [LARGE SCALE GENOMIC DNA]</scope>
    <source>
        <strain evidence="12">CGMCC 4.5798</strain>
    </source>
</reference>
<dbReference type="EMBL" id="JBHSMZ010000010">
    <property type="protein sequence ID" value="MFC5549979.1"/>
    <property type="molecule type" value="Genomic_DNA"/>
</dbReference>